<feature type="transmembrane region" description="Helical" evidence="2">
    <location>
        <begin position="73"/>
        <end position="91"/>
    </location>
</feature>
<keyword evidence="2" id="KW-0472">Membrane</keyword>
<dbReference type="GO" id="GO:0035240">
    <property type="term" value="F:dopamine binding"/>
    <property type="evidence" value="ECO:0007669"/>
    <property type="project" value="InterPro"/>
</dbReference>
<evidence type="ECO:0008006" key="5">
    <source>
        <dbReference type="Google" id="ProtNLM"/>
    </source>
</evidence>
<feature type="transmembrane region" description="Helical" evidence="2">
    <location>
        <begin position="195"/>
        <end position="215"/>
    </location>
</feature>
<evidence type="ECO:0000313" key="4">
    <source>
        <dbReference type="Proteomes" id="UP001378592"/>
    </source>
</evidence>
<sequence length="372" mass="42418">MADPTIQTFCCHWPNITYSSVKIMREFNSTSYNIVCVISSFIGILGALYQVLPKTSAKIPHRWQTFSALRGRQIVIWLAIADFLASIGVFTRSTLWLNLQSIVEESDDTSNVLICAITSAWIQYFYTATWLWTLCYAIDMRLVLKEKEGHPTFYHVVAWTVPAILTSLGLLVLYFPDANCHNLNSLSSALFHILPNYFATYVPIAVVMIANPVLYMSSSQDVERLISMSFNQFTSKERELVDAIKLKFCLINFVFYFCWLPNILNGILLWTLWFNLPESIIIGLWYVMAVTNPLQALCNSLVYRRWSGTADKLYIPCRRQISTTVLPESDDSPPVDPWPNSPEVHERTPLLQSHEYNATTSRSVNGVDPVVN</sequence>
<dbReference type="Gene3D" id="1.20.1070.10">
    <property type="entry name" value="Rhodopsin 7-helix transmembrane proteins"/>
    <property type="match status" value="1"/>
</dbReference>
<dbReference type="Pfam" id="PF02101">
    <property type="entry name" value="Ocular_alb"/>
    <property type="match status" value="1"/>
</dbReference>
<organism evidence="3 4">
    <name type="scientific">Gryllus longicercus</name>
    <dbReference type="NCBI Taxonomy" id="2509291"/>
    <lineage>
        <taxon>Eukaryota</taxon>
        <taxon>Metazoa</taxon>
        <taxon>Ecdysozoa</taxon>
        <taxon>Arthropoda</taxon>
        <taxon>Hexapoda</taxon>
        <taxon>Insecta</taxon>
        <taxon>Pterygota</taxon>
        <taxon>Neoptera</taxon>
        <taxon>Polyneoptera</taxon>
        <taxon>Orthoptera</taxon>
        <taxon>Ensifera</taxon>
        <taxon>Gryllidea</taxon>
        <taxon>Grylloidea</taxon>
        <taxon>Gryllidae</taxon>
        <taxon>Gryllinae</taxon>
        <taxon>Gryllus</taxon>
    </lineage>
</organism>
<dbReference type="InterPro" id="IPR001414">
    <property type="entry name" value="GPR143"/>
</dbReference>
<comment type="caution">
    <text evidence="3">The sequence shown here is derived from an EMBL/GenBank/DDBJ whole genome shotgun (WGS) entry which is preliminary data.</text>
</comment>
<keyword evidence="4" id="KW-1185">Reference proteome</keyword>
<accession>A0AAN9VZL8</accession>
<dbReference type="GO" id="GO:0005886">
    <property type="term" value="C:plasma membrane"/>
    <property type="evidence" value="ECO:0007669"/>
    <property type="project" value="TreeGrafter"/>
</dbReference>
<gene>
    <name evidence="3" type="ORF">R5R35_009879</name>
</gene>
<reference evidence="3 4" key="1">
    <citation type="submission" date="2024-03" db="EMBL/GenBank/DDBJ databases">
        <title>The genome assembly and annotation of the cricket Gryllus longicercus Weissman &amp; Gray.</title>
        <authorList>
            <person name="Szrajer S."/>
            <person name="Gray D."/>
            <person name="Ylla G."/>
        </authorList>
    </citation>
    <scope>NUCLEOTIDE SEQUENCE [LARGE SCALE GENOMIC DNA]</scope>
    <source>
        <strain evidence="3">DAG 2021-001</strain>
        <tissue evidence="3">Whole body minus gut</tissue>
    </source>
</reference>
<dbReference type="GO" id="GO:0035643">
    <property type="term" value="F:L-DOPA receptor activity"/>
    <property type="evidence" value="ECO:0007669"/>
    <property type="project" value="TreeGrafter"/>
</dbReference>
<dbReference type="GO" id="GO:0032438">
    <property type="term" value="P:melanosome organization"/>
    <property type="evidence" value="ECO:0007669"/>
    <property type="project" value="TreeGrafter"/>
</dbReference>
<dbReference type="GO" id="GO:0072544">
    <property type="term" value="F:L-DOPA binding"/>
    <property type="evidence" value="ECO:0007669"/>
    <property type="project" value="InterPro"/>
</dbReference>
<feature type="transmembrane region" description="Helical" evidence="2">
    <location>
        <begin position="32"/>
        <end position="52"/>
    </location>
</feature>
<proteinExistence type="predicted"/>
<dbReference type="EMBL" id="JAZDUA010000053">
    <property type="protein sequence ID" value="KAK7870727.1"/>
    <property type="molecule type" value="Genomic_DNA"/>
</dbReference>
<feature type="transmembrane region" description="Helical" evidence="2">
    <location>
        <begin position="111"/>
        <end position="132"/>
    </location>
</feature>
<name>A0AAN9VZL8_9ORTH</name>
<dbReference type="GO" id="GO:0050848">
    <property type="term" value="P:regulation of calcium-mediated signaling"/>
    <property type="evidence" value="ECO:0007669"/>
    <property type="project" value="TreeGrafter"/>
</dbReference>
<dbReference type="PRINTS" id="PR00965">
    <property type="entry name" value="OCULARALBNSM"/>
</dbReference>
<feature type="transmembrane region" description="Helical" evidence="2">
    <location>
        <begin position="280"/>
        <end position="303"/>
    </location>
</feature>
<evidence type="ECO:0000313" key="3">
    <source>
        <dbReference type="EMBL" id="KAK7870727.1"/>
    </source>
</evidence>
<evidence type="ECO:0000256" key="2">
    <source>
        <dbReference type="SAM" id="Phobius"/>
    </source>
</evidence>
<dbReference type="PANTHER" id="PTHR15177:SF2">
    <property type="entry name" value="G-PROTEIN COUPLED RECEPTOR 143"/>
    <property type="match status" value="1"/>
</dbReference>
<dbReference type="Proteomes" id="UP001378592">
    <property type="component" value="Unassembled WGS sequence"/>
</dbReference>
<protein>
    <recommendedName>
        <fullName evidence="5">G-protein coupled receptor 143</fullName>
    </recommendedName>
</protein>
<keyword evidence="2" id="KW-0812">Transmembrane</keyword>
<keyword evidence="2" id="KW-1133">Transmembrane helix</keyword>
<dbReference type="AlphaFoldDB" id="A0AAN9VZL8"/>
<feature type="transmembrane region" description="Helical" evidence="2">
    <location>
        <begin position="253"/>
        <end position="274"/>
    </location>
</feature>
<feature type="transmembrane region" description="Helical" evidence="2">
    <location>
        <begin position="153"/>
        <end position="175"/>
    </location>
</feature>
<dbReference type="GO" id="GO:0072545">
    <property type="term" value="F:L-tyrosine binding"/>
    <property type="evidence" value="ECO:0007669"/>
    <property type="project" value="InterPro"/>
</dbReference>
<evidence type="ECO:0000256" key="1">
    <source>
        <dbReference type="SAM" id="MobiDB-lite"/>
    </source>
</evidence>
<feature type="region of interest" description="Disordered" evidence="1">
    <location>
        <begin position="325"/>
        <end position="345"/>
    </location>
</feature>
<dbReference type="PANTHER" id="PTHR15177">
    <property type="entry name" value="G-PROTEIN COUPLED RECEPTOR 143"/>
    <property type="match status" value="1"/>
</dbReference>